<evidence type="ECO:0000313" key="10">
    <source>
        <dbReference type="EMBL" id="PJA14774.1"/>
    </source>
</evidence>
<feature type="DNA-binding region" description="OmpR/PhoB-type" evidence="7">
    <location>
        <begin position="125"/>
        <end position="221"/>
    </location>
</feature>
<dbReference type="Gene3D" id="1.10.10.10">
    <property type="entry name" value="Winged helix-like DNA-binding domain superfamily/Winged helix DNA-binding domain"/>
    <property type="match status" value="1"/>
</dbReference>
<reference evidence="11" key="1">
    <citation type="submission" date="2017-09" db="EMBL/GenBank/DDBJ databases">
        <title>Depth-based differentiation of microbial function through sediment-hosted aquifers and enrichment of novel symbionts in the deep terrestrial subsurface.</title>
        <authorList>
            <person name="Probst A.J."/>
            <person name="Ladd B."/>
            <person name="Jarett J.K."/>
            <person name="Geller-Mcgrath D.E."/>
            <person name="Sieber C.M.K."/>
            <person name="Emerson J.B."/>
            <person name="Anantharaman K."/>
            <person name="Thomas B.C."/>
            <person name="Malmstrom R."/>
            <person name="Stieglmeier M."/>
            <person name="Klingl A."/>
            <person name="Woyke T."/>
            <person name="Ryan C.M."/>
            <person name="Banfield J.F."/>
        </authorList>
    </citation>
    <scope>NUCLEOTIDE SEQUENCE [LARGE SCALE GENOMIC DNA]</scope>
</reference>
<sequence>MKILIIEDDQRLAENTKLFLEKLDYQVDAVNTGGTGLLRAKQFDYAVILLDWMLPDMEGITILKELRRQQINTPVIITTAKSQLEDKLEGFSEGTDDYMTKPYTLTELSARIAAVIRRVYAEKNSNTLEIGKLHISLDTAQVNFADNQISLTPKEFAILELLALNKDKIVSRPEILHQVWNDDVDQFTNHVEVHIKNLRAKLGKGQKLIKTVKGKGYILTESL</sequence>
<dbReference type="PROSITE" id="PS51755">
    <property type="entry name" value="OMPR_PHOB"/>
    <property type="match status" value="1"/>
</dbReference>
<keyword evidence="5" id="KW-0804">Transcription</keyword>
<gene>
    <name evidence="10" type="ORF">COX64_01655</name>
</gene>
<dbReference type="GO" id="GO:0000156">
    <property type="term" value="F:phosphorelay response regulator activity"/>
    <property type="evidence" value="ECO:0007669"/>
    <property type="project" value="TreeGrafter"/>
</dbReference>
<dbReference type="InterPro" id="IPR036388">
    <property type="entry name" value="WH-like_DNA-bd_sf"/>
</dbReference>
<dbReference type="PANTHER" id="PTHR48111">
    <property type="entry name" value="REGULATOR OF RPOS"/>
    <property type="match status" value="1"/>
</dbReference>
<evidence type="ECO:0000256" key="7">
    <source>
        <dbReference type="PROSITE-ProRule" id="PRU01091"/>
    </source>
</evidence>
<evidence type="ECO:0000256" key="3">
    <source>
        <dbReference type="ARBA" id="ARBA00023015"/>
    </source>
</evidence>
<dbReference type="Proteomes" id="UP000228952">
    <property type="component" value="Unassembled WGS sequence"/>
</dbReference>
<evidence type="ECO:0000256" key="1">
    <source>
        <dbReference type="ARBA" id="ARBA00022553"/>
    </source>
</evidence>
<dbReference type="InterPro" id="IPR039420">
    <property type="entry name" value="WalR-like"/>
</dbReference>
<dbReference type="CDD" id="cd00383">
    <property type="entry name" value="trans_reg_C"/>
    <property type="match status" value="1"/>
</dbReference>
<dbReference type="GO" id="GO:0006355">
    <property type="term" value="P:regulation of DNA-templated transcription"/>
    <property type="evidence" value="ECO:0007669"/>
    <property type="project" value="InterPro"/>
</dbReference>
<dbReference type="Pfam" id="PF00072">
    <property type="entry name" value="Response_reg"/>
    <property type="match status" value="1"/>
</dbReference>
<dbReference type="SMART" id="SM00448">
    <property type="entry name" value="REC"/>
    <property type="match status" value="1"/>
</dbReference>
<dbReference type="SMART" id="SM00862">
    <property type="entry name" value="Trans_reg_C"/>
    <property type="match status" value="1"/>
</dbReference>
<dbReference type="SUPFAM" id="SSF52172">
    <property type="entry name" value="CheY-like"/>
    <property type="match status" value="1"/>
</dbReference>
<keyword evidence="1 6" id="KW-0597">Phosphoprotein</keyword>
<comment type="caution">
    <text evidence="10">The sequence shown here is derived from an EMBL/GenBank/DDBJ whole genome shotgun (WGS) entry which is preliminary data.</text>
</comment>
<dbReference type="PANTHER" id="PTHR48111:SF22">
    <property type="entry name" value="REGULATOR OF RPOS"/>
    <property type="match status" value="1"/>
</dbReference>
<dbReference type="GO" id="GO:0032993">
    <property type="term" value="C:protein-DNA complex"/>
    <property type="evidence" value="ECO:0007669"/>
    <property type="project" value="TreeGrafter"/>
</dbReference>
<proteinExistence type="predicted"/>
<evidence type="ECO:0000256" key="4">
    <source>
        <dbReference type="ARBA" id="ARBA00023125"/>
    </source>
</evidence>
<evidence type="ECO:0000313" key="11">
    <source>
        <dbReference type="Proteomes" id="UP000228952"/>
    </source>
</evidence>
<feature type="domain" description="Response regulatory" evidence="8">
    <location>
        <begin position="2"/>
        <end position="116"/>
    </location>
</feature>
<keyword evidence="2" id="KW-0902">Two-component regulatory system</keyword>
<evidence type="ECO:0000256" key="2">
    <source>
        <dbReference type="ARBA" id="ARBA00023012"/>
    </source>
</evidence>
<feature type="domain" description="OmpR/PhoB-type" evidence="9">
    <location>
        <begin position="125"/>
        <end position="221"/>
    </location>
</feature>
<keyword evidence="4 7" id="KW-0238">DNA-binding</keyword>
<evidence type="ECO:0000256" key="5">
    <source>
        <dbReference type="ARBA" id="ARBA00023163"/>
    </source>
</evidence>
<keyword evidence="3" id="KW-0805">Transcription regulation</keyword>
<dbReference type="EMBL" id="PFQB01000038">
    <property type="protein sequence ID" value="PJA14774.1"/>
    <property type="molecule type" value="Genomic_DNA"/>
</dbReference>
<evidence type="ECO:0000256" key="6">
    <source>
        <dbReference type="PROSITE-ProRule" id="PRU00169"/>
    </source>
</evidence>
<dbReference type="Gene3D" id="3.40.50.2300">
    <property type="match status" value="1"/>
</dbReference>
<organism evidence="10 11">
    <name type="scientific">Candidatus Dojkabacteria bacterium CG_4_10_14_0_2_um_filter_Dojkabacteria_WS6_41_15</name>
    <dbReference type="NCBI Taxonomy" id="2014249"/>
    <lineage>
        <taxon>Bacteria</taxon>
        <taxon>Candidatus Dojkabacteria</taxon>
    </lineage>
</organism>
<dbReference type="InterPro" id="IPR001867">
    <property type="entry name" value="OmpR/PhoB-type_DNA-bd"/>
</dbReference>
<evidence type="ECO:0000259" key="9">
    <source>
        <dbReference type="PROSITE" id="PS51755"/>
    </source>
</evidence>
<evidence type="ECO:0000259" key="8">
    <source>
        <dbReference type="PROSITE" id="PS50110"/>
    </source>
</evidence>
<dbReference type="GO" id="GO:0005829">
    <property type="term" value="C:cytosol"/>
    <property type="evidence" value="ECO:0007669"/>
    <property type="project" value="TreeGrafter"/>
</dbReference>
<dbReference type="InterPro" id="IPR001789">
    <property type="entry name" value="Sig_transdc_resp-reg_receiver"/>
</dbReference>
<dbReference type="Pfam" id="PF00486">
    <property type="entry name" value="Trans_reg_C"/>
    <property type="match status" value="1"/>
</dbReference>
<feature type="modified residue" description="4-aspartylphosphate" evidence="6">
    <location>
        <position position="51"/>
    </location>
</feature>
<dbReference type="GO" id="GO:0000976">
    <property type="term" value="F:transcription cis-regulatory region binding"/>
    <property type="evidence" value="ECO:0007669"/>
    <property type="project" value="TreeGrafter"/>
</dbReference>
<dbReference type="AlphaFoldDB" id="A0A2M7W2F7"/>
<name>A0A2M7W2F7_9BACT</name>
<accession>A0A2M7W2F7</accession>
<dbReference type="InterPro" id="IPR011006">
    <property type="entry name" value="CheY-like_superfamily"/>
</dbReference>
<dbReference type="PROSITE" id="PS50110">
    <property type="entry name" value="RESPONSE_REGULATORY"/>
    <property type="match status" value="1"/>
</dbReference>
<protein>
    <submittedName>
        <fullName evidence="10">DNA-binding response regulator</fullName>
    </submittedName>
</protein>